<evidence type="ECO:0000313" key="2">
    <source>
        <dbReference type="Proteomes" id="UP000822688"/>
    </source>
</evidence>
<dbReference type="Proteomes" id="UP000822688">
    <property type="component" value="Chromosome 12"/>
</dbReference>
<reference evidence="1" key="1">
    <citation type="submission" date="2020-06" db="EMBL/GenBank/DDBJ databases">
        <title>WGS assembly of Ceratodon purpureus strain R40.</title>
        <authorList>
            <person name="Carey S.B."/>
            <person name="Jenkins J."/>
            <person name="Shu S."/>
            <person name="Lovell J.T."/>
            <person name="Sreedasyam A."/>
            <person name="Maumus F."/>
            <person name="Tiley G.P."/>
            <person name="Fernandez-Pozo N."/>
            <person name="Barry K."/>
            <person name="Chen C."/>
            <person name="Wang M."/>
            <person name="Lipzen A."/>
            <person name="Daum C."/>
            <person name="Saski C.A."/>
            <person name="Payton A.C."/>
            <person name="Mcbreen J.C."/>
            <person name="Conrad R.E."/>
            <person name="Kollar L.M."/>
            <person name="Olsson S."/>
            <person name="Huttunen S."/>
            <person name="Landis J.B."/>
            <person name="Wickett N.J."/>
            <person name="Johnson M.G."/>
            <person name="Rensing S.A."/>
            <person name="Grimwood J."/>
            <person name="Schmutz J."/>
            <person name="Mcdaniel S.F."/>
        </authorList>
    </citation>
    <scope>NUCLEOTIDE SEQUENCE</scope>
    <source>
        <strain evidence="1">R40</strain>
    </source>
</reference>
<gene>
    <name evidence="1" type="ORF">KC19_12G142000</name>
</gene>
<evidence type="ECO:0000313" key="1">
    <source>
        <dbReference type="EMBL" id="KAG0555068.1"/>
    </source>
</evidence>
<name>A0A8T0GB53_CERPU</name>
<protein>
    <submittedName>
        <fullName evidence="1">Uncharacterized protein</fullName>
    </submittedName>
</protein>
<dbReference type="EMBL" id="CM026433">
    <property type="protein sequence ID" value="KAG0555068.1"/>
    <property type="molecule type" value="Genomic_DNA"/>
</dbReference>
<keyword evidence="2" id="KW-1185">Reference proteome</keyword>
<comment type="caution">
    <text evidence="1">The sequence shown here is derived from an EMBL/GenBank/DDBJ whole genome shotgun (WGS) entry which is preliminary data.</text>
</comment>
<sequence>MILILKSNDFIETQPDFETHVLALEVFLFHWRKVAT</sequence>
<accession>A0A8T0GB53</accession>
<organism evidence="1 2">
    <name type="scientific">Ceratodon purpureus</name>
    <name type="common">Fire moss</name>
    <name type="synonym">Dicranum purpureum</name>
    <dbReference type="NCBI Taxonomy" id="3225"/>
    <lineage>
        <taxon>Eukaryota</taxon>
        <taxon>Viridiplantae</taxon>
        <taxon>Streptophyta</taxon>
        <taxon>Embryophyta</taxon>
        <taxon>Bryophyta</taxon>
        <taxon>Bryophytina</taxon>
        <taxon>Bryopsida</taxon>
        <taxon>Dicranidae</taxon>
        <taxon>Pseudoditrichales</taxon>
        <taxon>Ditrichaceae</taxon>
        <taxon>Ceratodon</taxon>
    </lineage>
</organism>
<proteinExistence type="predicted"/>
<dbReference type="AlphaFoldDB" id="A0A8T0GB53"/>